<dbReference type="Proteomes" id="UP000621799">
    <property type="component" value="Unassembled WGS sequence"/>
</dbReference>
<keyword evidence="3" id="KW-0812">Transmembrane</keyword>
<evidence type="ECO:0000256" key="2">
    <source>
        <dbReference type="ARBA" id="ARBA00022475"/>
    </source>
</evidence>
<protein>
    <submittedName>
        <fullName evidence="7">Type IV secretion system DNA-binding domain-containing protein</fullName>
    </submittedName>
</protein>
<comment type="subcellular location">
    <subcellularLocation>
        <location evidence="1">Cell membrane</location>
        <topology evidence="1">Multi-pass membrane protein</topology>
    </subcellularLocation>
</comment>
<keyword evidence="5" id="KW-0472">Membrane</keyword>
<dbReference type="InterPro" id="IPR051539">
    <property type="entry name" value="T4SS-coupling_protein"/>
</dbReference>
<dbReference type="PANTHER" id="PTHR37937">
    <property type="entry name" value="CONJUGATIVE TRANSFER: DNA TRANSPORT"/>
    <property type="match status" value="1"/>
</dbReference>
<evidence type="ECO:0000256" key="3">
    <source>
        <dbReference type="ARBA" id="ARBA00022692"/>
    </source>
</evidence>
<evidence type="ECO:0000313" key="8">
    <source>
        <dbReference type="Proteomes" id="UP000621799"/>
    </source>
</evidence>
<evidence type="ECO:0000256" key="5">
    <source>
        <dbReference type="ARBA" id="ARBA00023136"/>
    </source>
</evidence>
<keyword evidence="2" id="KW-1003">Cell membrane</keyword>
<dbReference type="AlphaFoldDB" id="A0A928VTX8"/>
<dbReference type="InterPro" id="IPR027417">
    <property type="entry name" value="P-loop_NTPase"/>
</dbReference>
<keyword evidence="8" id="KW-1185">Reference proteome</keyword>
<dbReference type="SUPFAM" id="SSF52540">
    <property type="entry name" value="P-loop containing nucleoside triphosphate hydrolases"/>
    <property type="match status" value="1"/>
</dbReference>
<comment type="caution">
    <text evidence="7">The sequence shown here is derived from an EMBL/GenBank/DDBJ whole genome shotgun (WGS) entry which is preliminary data.</text>
</comment>
<accession>A0A928VTX8</accession>
<keyword evidence="7" id="KW-0238">DNA-binding</keyword>
<dbReference type="PANTHER" id="PTHR37937:SF1">
    <property type="entry name" value="CONJUGATIVE TRANSFER: DNA TRANSPORT"/>
    <property type="match status" value="1"/>
</dbReference>
<name>A0A928VTX8_9CYAN</name>
<sequence>MTPKTLEGTKQASPAEFNREVKGDGIGIPCTVNGKTEFLKIPSDKERYHLMLAGDSGTGKTVLLNHLLLQVRARGEFAIVYDPSLQFWSRLGKPGDILLHPLYDGCPSWNIADEITNPLNATAVAKSFLPDSSSGDEDEDFFKWSPQVVFQAMLLRLKREGKGTPELLQWLRNPEEIERTVKGSEDAYLIDREAAEQRWGVLGSLSRVGKLLRLLPTTGASFSFGDWSRNRTGWIFIGSRGEEERDALRPLISAWLDIALGKLMLDEDERAPPTWVIVDELPTLKKLPKLQSAITEGRKYNLRFCLGFEYDPNFGRPDGVLAILSIRRPHPI</sequence>
<organism evidence="7 8">
    <name type="scientific">Zarconia navalis LEGE 11467</name>
    <dbReference type="NCBI Taxonomy" id="1828826"/>
    <lineage>
        <taxon>Bacteria</taxon>
        <taxon>Bacillati</taxon>
        <taxon>Cyanobacteriota</taxon>
        <taxon>Cyanophyceae</taxon>
        <taxon>Oscillatoriophycideae</taxon>
        <taxon>Oscillatoriales</taxon>
        <taxon>Oscillatoriales incertae sedis</taxon>
        <taxon>Zarconia</taxon>
        <taxon>Zarconia navalis</taxon>
    </lineage>
</organism>
<dbReference type="InterPro" id="IPR019476">
    <property type="entry name" value="T4SS_TraD_DNA-bd"/>
</dbReference>
<feature type="domain" description="Type IV secretion system coupling protein TraD DNA-binding" evidence="6">
    <location>
        <begin position="40"/>
        <end position="308"/>
    </location>
</feature>
<dbReference type="GO" id="GO:0005886">
    <property type="term" value="C:plasma membrane"/>
    <property type="evidence" value="ECO:0007669"/>
    <property type="project" value="UniProtKB-SubCell"/>
</dbReference>
<evidence type="ECO:0000256" key="4">
    <source>
        <dbReference type="ARBA" id="ARBA00022989"/>
    </source>
</evidence>
<dbReference type="EMBL" id="JADEXN010000063">
    <property type="protein sequence ID" value="MBE9040197.1"/>
    <property type="molecule type" value="Genomic_DNA"/>
</dbReference>
<evidence type="ECO:0000259" key="6">
    <source>
        <dbReference type="Pfam" id="PF10412"/>
    </source>
</evidence>
<evidence type="ECO:0000313" key="7">
    <source>
        <dbReference type="EMBL" id="MBE9040197.1"/>
    </source>
</evidence>
<dbReference type="CDD" id="cd01127">
    <property type="entry name" value="TrwB_TraG_TraD_VirD4"/>
    <property type="match status" value="1"/>
</dbReference>
<evidence type="ECO:0000256" key="1">
    <source>
        <dbReference type="ARBA" id="ARBA00004651"/>
    </source>
</evidence>
<keyword evidence="4" id="KW-1133">Transmembrane helix</keyword>
<dbReference type="RefSeq" id="WP_264320453.1">
    <property type="nucleotide sequence ID" value="NZ_JADEXN010000063.1"/>
</dbReference>
<dbReference type="Pfam" id="PF10412">
    <property type="entry name" value="TrwB_AAD_bind"/>
    <property type="match status" value="1"/>
</dbReference>
<gene>
    <name evidence="7" type="ORF">IQ235_05245</name>
</gene>
<dbReference type="Gene3D" id="3.40.50.300">
    <property type="entry name" value="P-loop containing nucleotide triphosphate hydrolases"/>
    <property type="match status" value="2"/>
</dbReference>
<dbReference type="GO" id="GO:0003677">
    <property type="term" value="F:DNA binding"/>
    <property type="evidence" value="ECO:0007669"/>
    <property type="project" value="UniProtKB-KW"/>
</dbReference>
<proteinExistence type="predicted"/>
<reference evidence="7" key="1">
    <citation type="submission" date="2020-10" db="EMBL/GenBank/DDBJ databases">
        <authorList>
            <person name="Castelo-Branco R."/>
            <person name="Eusebio N."/>
            <person name="Adriana R."/>
            <person name="Vieira A."/>
            <person name="Brugerolle De Fraissinette N."/>
            <person name="Rezende De Castro R."/>
            <person name="Schneider M.P."/>
            <person name="Vasconcelos V."/>
            <person name="Leao P.N."/>
        </authorList>
    </citation>
    <scope>NUCLEOTIDE SEQUENCE</scope>
    <source>
        <strain evidence="7">LEGE 11467</strain>
    </source>
</reference>